<dbReference type="Pfam" id="PF04321">
    <property type="entry name" value="RmlD_sub_bind"/>
    <property type="match status" value="1"/>
</dbReference>
<dbReference type="EMBL" id="AZGF01000028">
    <property type="protein sequence ID" value="KRM10483.1"/>
    <property type="molecule type" value="Genomic_DNA"/>
</dbReference>
<evidence type="ECO:0000256" key="1">
    <source>
        <dbReference type="ARBA" id="ARBA00010944"/>
    </source>
</evidence>
<dbReference type="AlphaFoldDB" id="A0A0R1W4Y5"/>
<accession>A0A0R1W4Y5</accession>
<dbReference type="FunFam" id="3.40.50.720:FF:000159">
    <property type="entry name" value="dTDP-4-dehydrorhamnose reductase"/>
    <property type="match status" value="1"/>
</dbReference>
<comment type="similarity">
    <text evidence="1 2">Belongs to the dTDP-4-dehydrorhamnose reductase family.</text>
</comment>
<keyword evidence="5" id="KW-1185">Reference proteome</keyword>
<dbReference type="InterPro" id="IPR036291">
    <property type="entry name" value="NAD(P)-bd_dom_sf"/>
</dbReference>
<dbReference type="OrthoDB" id="9803892at2"/>
<dbReference type="CDD" id="cd05254">
    <property type="entry name" value="dTDP_HR_like_SDR_e"/>
    <property type="match status" value="1"/>
</dbReference>
<protein>
    <recommendedName>
        <fullName evidence="2">dTDP-4-dehydrorhamnose reductase</fullName>
        <ecNumber evidence="2">1.1.1.133</ecNumber>
    </recommendedName>
</protein>
<dbReference type="NCBIfam" id="TIGR01214">
    <property type="entry name" value="rmlD"/>
    <property type="match status" value="1"/>
</dbReference>
<comment type="pathway">
    <text evidence="2">Carbohydrate biosynthesis; dTDP-L-rhamnose biosynthesis.</text>
</comment>
<dbReference type="EC" id="1.1.1.133" evidence="2"/>
<name>A0A0R1W4Y5_9LACO</name>
<reference evidence="4 5" key="1">
    <citation type="journal article" date="2015" name="Genome Announc.">
        <title>Expanding the biotechnology potential of lactobacilli through comparative genomics of 213 strains and associated genera.</title>
        <authorList>
            <person name="Sun Z."/>
            <person name="Harris H.M."/>
            <person name="McCann A."/>
            <person name="Guo C."/>
            <person name="Argimon S."/>
            <person name="Zhang W."/>
            <person name="Yang X."/>
            <person name="Jeffery I.B."/>
            <person name="Cooney J.C."/>
            <person name="Kagawa T.F."/>
            <person name="Liu W."/>
            <person name="Song Y."/>
            <person name="Salvetti E."/>
            <person name="Wrobel A."/>
            <person name="Rasinkangas P."/>
            <person name="Parkhill J."/>
            <person name="Rea M.C."/>
            <person name="O'Sullivan O."/>
            <person name="Ritari J."/>
            <person name="Douillard F.P."/>
            <person name="Paul Ross R."/>
            <person name="Yang R."/>
            <person name="Briner A.E."/>
            <person name="Felis G.E."/>
            <person name="de Vos W.M."/>
            <person name="Barrangou R."/>
            <person name="Klaenhammer T.R."/>
            <person name="Caufield P.W."/>
            <person name="Cui Y."/>
            <person name="Zhang H."/>
            <person name="O'Toole P.W."/>
        </authorList>
    </citation>
    <scope>NUCLEOTIDE SEQUENCE [LARGE SCALE GENOMIC DNA]</scope>
    <source>
        <strain evidence="4 5">DSM 5007</strain>
    </source>
</reference>
<gene>
    <name evidence="4" type="ORF">FD16_GL001185</name>
</gene>
<comment type="function">
    <text evidence="2">Catalyzes the reduction of dTDP-6-deoxy-L-lyxo-4-hexulose to yield dTDP-L-rhamnose.</text>
</comment>
<sequence length="280" mass="31341">MKYLITGAKGQLGTELSKLFDDKDINYWGYDSADLDITDREAVFNTLNDLLPDVVFHCAAYTAVDKAEGEGKALNWQVNVDGTKNVADAAASVGAIVVYISTDYVFDGTNEGEYQVDDVTNPQNEYGKAKLAGENAVKEASNNYYIIRTSWVFGKYGHNFVYTMLNLAKTHDQITVVNDQVGRPTWTYTLANFMLYAVQHSVDFGTYQLSNDDSCTWYDFASEILKDTNTKVLPVSSAEYPQKATRPQHSIMSLKKAKSTGFFITTWKCALDEFMEDVNI</sequence>
<dbReference type="UniPathway" id="UPA00124"/>
<dbReference type="PATRIC" id="fig|1423807.3.peg.1207"/>
<evidence type="ECO:0000256" key="2">
    <source>
        <dbReference type="RuleBase" id="RU364082"/>
    </source>
</evidence>
<evidence type="ECO:0000313" key="4">
    <source>
        <dbReference type="EMBL" id="KRM10483.1"/>
    </source>
</evidence>
<dbReference type="GO" id="GO:0008831">
    <property type="term" value="F:dTDP-4-dehydrorhamnose reductase activity"/>
    <property type="evidence" value="ECO:0007669"/>
    <property type="project" value="UniProtKB-EC"/>
</dbReference>
<dbReference type="GO" id="GO:0019305">
    <property type="term" value="P:dTDP-rhamnose biosynthetic process"/>
    <property type="evidence" value="ECO:0007669"/>
    <property type="project" value="UniProtKB-UniPathway"/>
</dbReference>
<dbReference type="Gene3D" id="3.90.25.10">
    <property type="entry name" value="UDP-galactose 4-epimerase, domain 1"/>
    <property type="match status" value="1"/>
</dbReference>
<evidence type="ECO:0000313" key="5">
    <source>
        <dbReference type="Proteomes" id="UP000051820"/>
    </source>
</evidence>
<dbReference type="STRING" id="1423807.FD16_GL001185"/>
<dbReference type="SUPFAM" id="SSF51735">
    <property type="entry name" value="NAD(P)-binding Rossmann-fold domains"/>
    <property type="match status" value="1"/>
</dbReference>
<comment type="caution">
    <text evidence="4">The sequence shown here is derived from an EMBL/GenBank/DDBJ whole genome shotgun (WGS) entry which is preliminary data.</text>
</comment>
<dbReference type="eggNOG" id="COG1091">
    <property type="taxonomic scope" value="Bacteria"/>
</dbReference>
<feature type="domain" description="RmlD-like substrate binding" evidence="3">
    <location>
        <begin position="1"/>
        <end position="278"/>
    </location>
</feature>
<keyword evidence="2" id="KW-0521">NADP</keyword>
<dbReference type="InterPro" id="IPR029903">
    <property type="entry name" value="RmlD-like-bd"/>
</dbReference>
<dbReference type="Gene3D" id="3.40.50.720">
    <property type="entry name" value="NAD(P)-binding Rossmann-like Domain"/>
    <property type="match status" value="1"/>
</dbReference>
<evidence type="ECO:0000259" key="3">
    <source>
        <dbReference type="Pfam" id="PF04321"/>
    </source>
</evidence>
<organism evidence="4 5">
    <name type="scientific">Paucilactobacillus suebicus DSM 5007 = KCTC 3549</name>
    <dbReference type="NCBI Taxonomy" id="1423807"/>
    <lineage>
        <taxon>Bacteria</taxon>
        <taxon>Bacillati</taxon>
        <taxon>Bacillota</taxon>
        <taxon>Bacilli</taxon>
        <taxon>Lactobacillales</taxon>
        <taxon>Lactobacillaceae</taxon>
        <taxon>Paucilactobacillus</taxon>
    </lineage>
</organism>
<dbReference type="Proteomes" id="UP000051820">
    <property type="component" value="Unassembled WGS sequence"/>
</dbReference>
<dbReference type="PANTHER" id="PTHR10491">
    <property type="entry name" value="DTDP-4-DEHYDRORHAMNOSE REDUCTASE"/>
    <property type="match status" value="1"/>
</dbReference>
<dbReference type="RefSeq" id="WP_010622602.1">
    <property type="nucleotide sequence ID" value="NZ_AZGF01000028.1"/>
</dbReference>
<keyword evidence="2" id="KW-0560">Oxidoreductase</keyword>
<dbReference type="InterPro" id="IPR005913">
    <property type="entry name" value="dTDP_dehydrorham_reduct"/>
</dbReference>
<dbReference type="GO" id="GO:0005829">
    <property type="term" value="C:cytosol"/>
    <property type="evidence" value="ECO:0007669"/>
    <property type="project" value="TreeGrafter"/>
</dbReference>
<proteinExistence type="inferred from homology"/>
<dbReference type="PANTHER" id="PTHR10491:SF4">
    <property type="entry name" value="METHIONINE ADENOSYLTRANSFERASE 2 SUBUNIT BETA"/>
    <property type="match status" value="1"/>
</dbReference>